<accession>A0A660L633</accession>
<dbReference type="PANTHER" id="PTHR44591:SF3">
    <property type="entry name" value="RESPONSE REGULATORY DOMAIN-CONTAINING PROTEIN"/>
    <property type="match status" value="1"/>
</dbReference>
<dbReference type="PROSITE" id="PS50110">
    <property type="entry name" value="RESPONSE_REGULATORY"/>
    <property type="match status" value="1"/>
</dbReference>
<dbReference type="InterPro" id="IPR001789">
    <property type="entry name" value="Sig_transdc_resp-reg_receiver"/>
</dbReference>
<evidence type="ECO:0000313" key="5">
    <source>
        <dbReference type="Proteomes" id="UP000278962"/>
    </source>
</evidence>
<dbReference type="Pfam" id="PF00072">
    <property type="entry name" value="Response_reg"/>
    <property type="match status" value="1"/>
</dbReference>
<dbReference type="RefSeq" id="WP_121255279.1">
    <property type="nucleotide sequence ID" value="NZ_RBIL01000002.1"/>
</dbReference>
<evidence type="ECO:0000259" key="3">
    <source>
        <dbReference type="PROSITE" id="PS50110"/>
    </source>
</evidence>
<dbReference type="Proteomes" id="UP000278962">
    <property type="component" value="Unassembled WGS sequence"/>
</dbReference>
<dbReference type="SMART" id="SM00448">
    <property type="entry name" value="REC"/>
    <property type="match status" value="1"/>
</dbReference>
<dbReference type="Gene3D" id="3.40.50.2300">
    <property type="match status" value="1"/>
</dbReference>
<reference evidence="4 5" key="1">
    <citation type="submission" date="2018-10" db="EMBL/GenBank/DDBJ databases">
        <title>Genomic Encyclopedia of Archaeal and Bacterial Type Strains, Phase II (KMG-II): from individual species to whole genera.</title>
        <authorList>
            <person name="Goeker M."/>
        </authorList>
    </citation>
    <scope>NUCLEOTIDE SEQUENCE [LARGE SCALE GENOMIC DNA]</scope>
    <source>
        <strain evidence="4 5">DSM 14954</strain>
    </source>
</reference>
<keyword evidence="1 2" id="KW-0597">Phosphoprotein</keyword>
<dbReference type="EMBL" id="RBIL01000002">
    <property type="protein sequence ID" value="RKQ87040.1"/>
    <property type="molecule type" value="Genomic_DNA"/>
</dbReference>
<dbReference type="InterPro" id="IPR011006">
    <property type="entry name" value="CheY-like_superfamily"/>
</dbReference>
<protein>
    <submittedName>
        <fullName evidence="4">Response regulator receiver domain-containing protein</fullName>
    </submittedName>
</protein>
<evidence type="ECO:0000256" key="2">
    <source>
        <dbReference type="PROSITE-ProRule" id="PRU00169"/>
    </source>
</evidence>
<dbReference type="PANTHER" id="PTHR44591">
    <property type="entry name" value="STRESS RESPONSE REGULATOR PROTEIN 1"/>
    <property type="match status" value="1"/>
</dbReference>
<feature type="domain" description="Response regulatory" evidence="3">
    <location>
        <begin position="7"/>
        <end position="123"/>
    </location>
</feature>
<evidence type="ECO:0000313" key="4">
    <source>
        <dbReference type="EMBL" id="RKQ87040.1"/>
    </source>
</evidence>
<comment type="caution">
    <text evidence="4">The sequence shown here is derived from an EMBL/GenBank/DDBJ whole genome shotgun (WGS) entry which is preliminary data.</text>
</comment>
<keyword evidence="5" id="KW-1185">Reference proteome</keyword>
<dbReference type="SUPFAM" id="SSF52172">
    <property type="entry name" value="CheY-like"/>
    <property type="match status" value="1"/>
</dbReference>
<organism evidence="4 5">
    <name type="scientific">Solirubrobacter pauli</name>
    <dbReference type="NCBI Taxonomy" id="166793"/>
    <lineage>
        <taxon>Bacteria</taxon>
        <taxon>Bacillati</taxon>
        <taxon>Actinomycetota</taxon>
        <taxon>Thermoleophilia</taxon>
        <taxon>Solirubrobacterales</taxon>
        <taxon>Solirubrobacteraceae</taxon>
        <taxon>Solirubrobacter</taxon>
    </lineage>
</organism>
<proteinExistence type="predicted"/>
<gene>
    <name evidence="4" type="ORF">C8N24_5060</name>
</gene>
<dbReference type="InterPro" id="IPR058245">
    <property type="entry name" value="NreC/VraR/RcsB-like_REC"/>
</dbReference>
<dbReference type="OrthoDB" id="7352332at2"/>
<dbReference type="CDD" id="cd17535">
    <property type="entry name" value="REC_NarL-like"/>
    <property type="match status" value="1"/>
</dbReference>
<evidence type="ECO:0000256" key="1">
    <source>
        <dbReference type="ARBA" id="ARBA00022553"/>
    </source>
</evidence>
<name>A0A660L633_9ACTN</name>
<dbReference type="AlphaFoldDB" id="A0A660L633"/>
<feature type="modified residue" description="4-aspartylphosphate" evidence="2">
    <location>
        <position position="58"/>
    </location>
</feature>
<dbReference type="InterPro" id="IPR050595">
    <property type="entry name" value="Bact_response_regulator"/>
</dbReference>
<dbReference type="GO" id="GO:0000160">
    <property type="term" value="P:phosphorelay signal transduction system"/>
    <property type="evidence" value="ECO:0007669"/>
    <property type="project" value="InterPro"/>
</dbReference>
<sequence length="126" mass="13672">MDTRPVRLMTVDDQPHFHAAAHAIVASTPGFEHVGASADGPAALRDAETLDPDMVIVDVRMDGMDGMQVAARLRARDATRVIVLATTVETGELAGLARSCGAAALVRKHWLTPRMLRGLWVAHRRR</sequence>